<keyword evidence="1" id="KW-0472">Membrane</keyword>
<organism evidence="2 3">
    <name type="scientific">Gossypium australe</name>
    <dbReference type="NCBI Taxonomy" id="47621"/>
    <lineage>
        <taxon>Eukaryota</taxon>
        <taxon>Viridiplantae</taxon>
        <taxon>Streptophyta</taxon>
        <taxon>Embryophyta</taxon>
        <taxon>Tracheophyta</taxon>
        <taxon>Spermatophyta</taxon>
        <taxon>Magnoliopsida</taxon>
        <taxon>eudicotyledons</taxon>
        <taxon>Gunneridae</taxon>
        <taxon>Pentapetalae</taxon>
        <taxon>rosids</taxon>
        <taxon>malvids</taxon>
        <taxon>Malvales</taxon>
        <taxon>Malvaceae</taxon>
        <taxon>Malvoideae</taxon>
        <taxon>Gossypium</taxon>
    </lineage>
</organism>
<dbReference type="EMBL" id="SMMG02000002">
    <property type="protein sequence ID" value="KAA3483246.1"/>
    <property type="molecule type" value="Genomic_DNA"/>
</dbReference>
<sequence length="106" mass="12521">MTGLKKENQPSVSRFDLSLEDYPKTVKEEENIRKPHVCYGTHTSTYLFHTGLVSRYQANPEPRHRQAVNHILKYLRRMRIICLCIPYKILLLLDILILTSKRVKIQ</sequence>
<evidence type="ECO:0000256" key="1">
    <source>
        <dbReference type="SAM" id="Phobius"/>
    </source>
</evidence>
<keyword evidence="3" id="KW-1185">Reference proteome</keyword>
<evidence type="ECO:0000313" key="3">
    <source>
        <dbReference type="Proteomes" id="UP000325315"/>
    </source>
</evidence>
<accession>A0A5B6WPQ2</accession>
<dbReference type="AlphaFoldDB" id="A0A5B6WPQ2"/>
<protein>
    <submittedName>
        <fullName evidence="2">Retrovirus-related pol polyprotein from transposon tnt 1-94</fullName>
    </submittedName>
</protein>
<evidence type="ECO:0000313" key="2">
    <source>
        <dbReference type="EMBL" id="KAA3483246.1"/>
    </source>
</evidence>
<keyword evidence="1" id="KW-1133">Transmembrane helix</keyword>
<feature type="transmembrane region" description="Helical" evidence="1">
    <location>
        <begin position="80"/>
        <end position="99"/>
    </location>
</feature>
<dbReference type="Proteomes" id="UP000325315">
    <property type="component" value="Unassembled WGS sequence"/>
</dbReference>
<reference evidence="3" key="1">
    <citation type="journal article" date="2019" name="Plant Biotechnol. J.">
        <title>Genome sequencing of the Australian wild diploid species Gossypium australe highlights disease resistance and delayed gland morphogenesis.</title>
        <authorList>
            <person name="Cai Y."/>
            <person name="Cai X."/>
            <person name="Wang Q."/>
            <person name="Wang P."/>
            <person name="Zhang Y."/>
            <person name="Cai C."/>
            <person name="Xu Y."/>
            <person name="Wang K."/>
            <person name="Zhou Z."/>
            <person name="Wang C."/>
            <person name="Geng S."/>
            <person name="Li B."/>
            <person name="Dong Q."/>
            <person name="Hou Y."/>
            <person name="Wang H."/>
            <person name="Ai P."/>
            <person name="Liu Z."/>
            <person name="Yi F."/>
            <person name="Sun M."/>
            <person name="An G."/>
            <person name="Cheng J."/>
            <person name="Zhang Y."/>
            <person name="Shi Q."/>
            <person name="Xie Y."/>
            <person name="Shi X."/>
            <person name="Chang Y."/>
            <person name="Huang F."/>
            <person name="Chen Y."/>
            <person name="Hong S."/>
            <person name="Mi L."/>
            <person name="Sun Q."/>
            <person name="Zhang L."/>
            <person name="Zhou B."/>
            <person name="Peng R."/>
            <person name="Zhang X."/>
            <person name="Liu F."/>
        </authorList>
    </citation>
    <scope>NUCLEOTIDE SEQUENCE [LARGE SCALE GENOMIC DNA]</scope>
    <source>
        <strain evidence="3">cv. PA1801</strain>
    </source>
</reference>
<comment type="caution">
    <text evidence="2">The sequence shown here is derived from an EMBL/GenBank/DDBJ whole genome shotgun (WGS) entry which is preliminary data.</text>
</comment>
<name>A0A5B6WPQ2_9ROSI</name>
<gene>
    <name evidence="2" type="ORF">EPI10_005436</name>
</gene>
<keyword evidence="1" id="KW-0812">Transmembrane</keyword>
<proteinExistence type="predicted"/>